<sequence>MKVIFLDIDGVVCLHKDKKNWDNDEEVFDAECCNRLKEIMQATESKLVLSSSWRLFPESIEYVFSQFEPHGITRRDFIGITPLLGERGEEILQYLESHRNVDSFIAIDDEMYYCENFPYARLILTETHSGITEVIRDLCIERLLGKQS</sequence>
<evidence type="ECO:0000313" key="2">
    <source>
        <dbReference type="Proteomes" id="UP000886750"/>
    </source>
</evidence>
<reference evidence="1" key="1">
    <citation type="journal article" date="2021" name="PeerJ">
        <title>Extensive microbial diversity within the chicken gut microbiome revealed by metagenomics and culture.</title>
        <authorList>
            <person name="Gilroy R."/>
            <person name="Ravi A."/>
            <person name="Getino M."/>
            <person name="Pursley I."/>
            <person name="Horton D.L."/>
            <person name="Alikhan N.F."/>
            <person name="Baker D."/>
            <person name="Gharbi K."/>
            <person name="Hall N."/>
            <person name="Watson M."/>
            <person name="Adriaenssens E.M."/>
            <person name="Foster-Nyarko E."/>
            <person name="Jarju S."/>
            <person name="Secka A."/>
            <person name="Antonio M."/>
            <person name="Oren A."/>
            <person name="Chaudhuri R.R."/>
            <person name="La Ragione R."/>
            <person name="Hildebrand F."/>
            <person name="Pallen M.J."/>
        </authorList>
    </citation>
    <scope>NUCLEOTIDE SEQUENCE</scope>
    <source>
        <strain evidence="1">1345</strain>
    </source>
</reference>
<dbReference type="Pfam" id="PF18143">
    <property type="entry name" value="HAD_SAK_2"/>
    <property type="match status" value="1"/>
</dbReference>
<proteinExistence type="predicted"/>
<gene>
    <name evidence="1" type="ORF">H9729_02425</name>
</gene>
<dbReference type="AlphaFoldDB" id="A0A9D1ZW45"/>
<accession>A0A9D1ZW45</accession>
<protein>
    <submittedName>
        <fullName evidence="1">Uncharacterized protein</fullName>
    </submittedName>
</protein>
<reference evidence="1" key="2">
    <citation type="submission" date="2021-04" db="EMBL/GenBank/DDBJ databases">
        <authorList>
            <person name="Gilroy R."/>
        </authorList>
    </citation>
    <scope>NUCLEOTIDE SEQUENCE</scope>
    <source>
        <strain evidence="1">1345</strain>
    </source>
</reference>
<dbReference type="EMBL" id="DXCQ01000025">
    <property type="protein sequence ID" value="HIY96521.1"/>
    <property type="molecule type" value="Genomic_DNA"/>
</dbReference>
<name>A0A9D1ZW45_9FIRM</name>
<organism evidence="1 2">
    <name type="scientific">Candidatus Borkfalkia excrementigallinarum</name>
    <dbReference type="NCBI Taxonomy" id="2838506"/>
    <lineage>
        <taxon>Bacteria</taxon>
        <taxon>Bacillati</taxon>
        <taxon>Bacillota</taxon>
        <taxon>Clostridia</taxon>
        <taxon>Christensenellales</taxon>
        <taxon>Christensenellaceae</taxon>
        <taxon>Candidatus Borkfalkia</taxon>
    </lineage>
</organism>
<evidence type="ECO:0000313" key="1">
    <source>
        <dbReference type="EMBL" id="HIY96521.1"/>
    </source>
</evidence>
<comment type="caution">
    <text evidence="1">The sequence shown here is derived from an EMBL/GenBank/DDBJ whole genome shotgun (WGS) entry which is preliminary data.</text>
</comment>
<dbReference type="Proteomes" id="UP000886750">
    <property type="component" value="Unassembled WGS sequence"/>
</dbReference>